<dbReference type="SUPFAM" id="SSF82153">
    <property type="entry name" value="FAS1 domain"/>
    <property type="match status" value="2"/>
</dbReference>
<dbReference type="GO" id="GO:0005615">
    <property type="term" value="C:extracellular space"/>
    <property type="evidence" value="ECO:0007669"/>
    <property type="project" value="TreeGrafter"/>
</dbReference>
<evidence type="ECO:0000256" key="1">
    <source>
        <dbReference type="SAM" id="SignalP"/>
    </source>
</evidence>
<evidence type="ECO:0000313" key="4">
    <source>
        <dbReference type="Proteomes" id="UP000298030"/>
    </source>
</evidence>
<feature type="chain" id="PRO_5021388408" evidence="1">
    <location>
        <begin position="20"/>
        <end position="308"/>
    </location>
</feature>
<dbReference type="AlphaFoldDB" id="A0A4Y7TS54"/>
<dbReference type="Gene3D" id="2.30.180.10">
    <property type="entry name" value="FAS1 domain"/>
    <property type="match status" value="2"/>
</dbReference>
<evidence type="ECO:0000313" key="3">
    <source>
        <dbReference type="EMBL" id="TEB37015.1"/>
    </source>
</evidence>
<dbReference type="PANTHER" id="PTHR10900:SF77">
    <property type="entry name" value="FI19380P1"/>
    <property type="match status" value="1"/>
</dbReference>
<gene>
    <name evidence="3" type="ORF">FA13DRAFT_1622872</name>
</gene>
<comment type="caution">
    <text evidence="3">The sequence shown here is derived from an EMBL/GenBank/DDBJ whole genome shotgun (WGS) entry which is preliminary data.</text>
</comment>
<dbReference type="SMART" id="SM00554">
    <property type="entry name" value="FAS1"/>
    <property type="match status" value="2"/>
</dbReference>
<dbReference type="InterPro" id="IPR000782">
    <property type="entry name" value="FAS1_domain"/>
</dbReference>
<dbReference type="InterPro" id="IPR036378">
    <property type="entry name" value="FAS1_dom_sf"/>
</dbReference>
<dbReference type="Pfam" id="PF02469">
    <property type="entry name" value="Fasciclin"/>
    <property type="match status" value="2"/>
</dbReference>
<feature type="domain" description="FAS1" evidence="2">
    <location>
        <begin position="19"/>
        <end position="175"/>
    </location>
</feature>
<feature type="domain" description="FAS1" evidence="2">
    <location>
        <begin position="177"/>
        <end position="305"/>
    </location>
</feature>
<dbReference type="STRING" id="71717.A0A4Y7TS54"/>
<keyword evidence="4" id="KW-1185">Reference proteome</keyword>
<accession>A0A4Y7TS54</accession>
<dbReference type="Proteomes" id="UP000298030">
    <property type="component" value="Unassembled WGS sequence"/>
</dbReference>
<dbReference type="GO" id="GO:0016236">
    <property type="term" value="P:macroautophagy"/>
    <property type="evidence" value="ECO:0007669"/>
    <property type="project" value="TreeGrafter"/>
</dbReference>
<feature type="signal peptide" evidence="1">
    <location>
        <begin position="1"/>
        <end position="19"/>
    </location>
</feature>
<dbReference type="PANTHER" id="PTHR10900">
    <property type="entry name" value="PERIOSTIN-RELATED"/>
    <property type="match status" value="1"/>
</dbReference>
<protein>
    <submittedName>
        <fullName evidence="3">FAS1 domain-containing protein</fullName>
    </submittedName>
</protein>
<name>A0A4Y7TS54_COPMI</name>
<evidence type="ECO:0000259" key="2">
    <source>
        <dbReference type="PROSITE" id="PS50213"/>
    </source>
</evidence>
<dbReference type="GO" id="GO:0000329">
    <property type="term" value="C:fungal-type vacuole membrane"/>
    <property type="evidence" value="ECO:0007669"/>
    <property type="project" value="TreeGrafter"/>
</dbReference>
<proteinExistence type="predicted"/>
<dbReference type="EMBL" id="QPFP01000005">
    <property type="protein sequence ID" value="TEB37015.1"/>
    <property type="molecule type" value="Genomic_DNA"/>
</dbReference>
<dbReference type="InterPro" id="IPR050904">
    <property type="entry name" value="Adhesion/Biosynth-related"/>
</dbReference>
<reference evidence="3 4" key="1">
    <citation type="journal article" date="2019" name="Nat. Ecol. Evol.">
        <title>Megaphylogeny resolves global patterns of mushroom evolution.</title>
        <authorList>
            <person name="Varga T."/>
            <person name="Krizsan K."/>
            <person name="Foldi C."/>
            <person name="Dima B."/>
            <person name="Sanchez-Garcia M."/>
            <person name="Sanchez-Ramirez S."/>
            <person name="Szollosi G.J."/>
            <person name="Szarkandi J.G."/>
            <person name="Papp V."/>
            <person name="Albert L."/>
            <person name="Andreopoulos W."/>
            <person name="Angelini C."/>
            <person name="Antonin V."/>
            <person name="Barry K.W."/>
            <person name="Bougher N.L."/>
            <person name="Buchanan P."/>
            <person name="Buyck B."/>
            <person name="Bense V."/>
            <person name="Catcheside P."/>
            <person name="Chovatia M."/>
            <person name="Cooper J."/>
            <person name="Damon W."/>
            <person name="Desjardin D."/>
            <person name="Finy P."/>
            <person name="Geml J."/>
            <person name="Haridas S."/>
            <person name="Hughes K."/>
            <person name="Justo A."/>
            <person name="Karasinski D."/>
            <person name="Kautmanova I."/>
            <person name="Kiss B."/>
            <person name="Kocsube S."/>
            <person name="Kotiranta H."/>
            <person name="LaButti K.M."/>
            <person name="Lechner B.E."/>
            <person name="Liimatainen K."/>
            <person name="Lipzen A."/>
            <person name="Lukacs Z."/>
            <person name="Mihaltcheva S."/>
            <person name="Morgado L.N."/>
            <person name="Niskanen T."/>
            <person name="Noordeloos M.E."/>
            <person name="Ohm R.A."/>
            <person name="Ortiz-Santana B."/>
            <person name="Ovrebo C."/>
            <person name="Racz N."/>
            <person name="Riley R."/>
            <person name="Savchenko A."/>
            <person name="Shiryaev A."/>
            <person name="Soop K."/>
            <person name="Spirin V."/>
            <person name="Szebenyi C."/>
            <person name="Tomsovsky M."/>
            <person name="Tulloss R.E."/>
            <person name="Uehling J."/>
            <person name="Grigoriev I.V."/>
            <person name="Vagvolgyi C."/>
            <person name="Papp T."/>
            <person name="Martin F.M."/>
            <person name="Miettinen O."/>
            <person name="Hibbett D.S."/>
            <person name="Nagy L.G."/>
        </authorList>
    </citation>
    <scope>NUCLEOTIDE SEQUENCE [LARGE SCALE GENOMIC DNA]</scope>
    <source>
        <strain evidence="3 4">FP101781</strain>
    </source>
</reference>
<keyword evidence="1" id="KW-0732">Signal</keyword>
<dbReference type="PROSITE" id="PS50213">
    <property type="entry name" value="FAS1"/>
    <property type="match status" value="2"/>
</dbReference>
<sequence>MNCWTLLLLSLVFISTSHARNLTEVLSSTAGLSRLNLLLSFYPGLLDSFASSETTLFAPSDEALDSFVLSQGGPSNVSMETLGNLLAYHTVPTRLTTPSLTGTGGRIIDTTLEAPEFSNLGGKANVVYASAFGSIGQENEQGPLMLYSGVGGVANVTSADVEFDGGVMHVVDQVFNFPRPCSQTVQLAGLNTLMDAFQRVNMWDTVNTTPNFTCFAPSDAAFQAAGLDVQSLSTDRITNLLKYHLIEGEVGYSTALEDGKQYQTILGVPVTIHKRDGKLFVNNVTVNVGNIVMSNGVAHVLDGVGVLF</sequence>
<organism evidence="3 4">
    <name type="scientific">Coprinellus micaceus</name>
    <name type="common">Glistening ink-cap mushroom</name>
    <name type="synonym">Coprinus micaceus</name>
    <dbReference type="NCBI Taxonomy" id="71717"/>
    <lineage>
        <taxon>Eukaryota</taxon>
        <taxon>Fungi</taxon>
        <taxon>Dikarya</taxon>
        <taxon>Basidiomycota</taxon>
        <taxon>Agaricomycotina</taxon>
        <taxon>Agaricomycetes</taxon>
        <taxon>Agaricomycetidae</taxon>
        <taxon>Agaricales</taxon>
        <taxon>Agaricineae</taxon>
        <taxon>Psathyrellaceae</taxon>
        <taxon>Coprinellus</taxon>
    </lineage>
</organism>
<dbReference type="OrthoDB" id="286301at2759"/>